<dbReference type="InParanoid" id="C5KAH9"/>
<evidence type="ECO:0000313" key="8">
    <source>
        <dbReference type="Proteomes" id="UP000007800"/>
    </source>
</evidence>
<dbReference type="InterPro" id="IPR003874">
    <property type="entry name" value="CDC45"/>
</dbReference>
<dbReference type="GO" id="GO:0003682">
    <property type="term" value="F:chromatin binding"/>
    <property type="evidence" value="ECO:0007669"/>
    <property type="project" value="TreeGrafter"/>
</dbReference>
<evidence type="ECO:0000256" key="2">
    <source>
        <dbReference type="ARBA" id="ARBA00010727"/>
    </source>
</evidence>
<proteinExistence type="inferred from homology"/>
<sequence>MVRFNINPETGNDNYAIVMIGCGCLEDLDGILEESALMASGDNADDLVIYVFDSHRPIHLNNIYEKQNRVIIIDDDRLGLGNTGIPPEPNEDDDEGSDIGSMSDGSPNRRELLADDFDDDDDDSEFGQQSRKRTRSRSGRSPNAKQRRLELLYQREAMKGVYYDGHYRTTPASIVLYRIAAAQQHGGLSGLWAACVALAGHLGLRDERAELTEFTSMDSIIEFYIGPRFDPRFAQEFDSADENLPQQQQNASPANDGEDPPNSQPLAKGGDGNISLEYGESEMAASDMAIVLSAALDTHIECENKEDEDSQHRKAFFEALDIVRNNNPSGVRSGLLRGLNVLRQVVAQAKYIRDRKMYKTICRGNENFRITVLQRVVNPIICTFATHFDDASTESGAMIEFKAFDNSVVEVSGKDFEVCKCEECFEIKTP</sequence>
<dbReference type="GO" id="GO:0000727">
    <property type="term" value="P:double-strand break repair via break-induced replication"/>
    <property type="evidence" value="ECO:0007669"/>
    <property type="project" value="TreeGrafter"/>
</dbReference>
<comment type="subcellular location">
    <subcellularLocation>
        <location evidence="1">Nucleus</location>
    </subcellularLocation>
</comment>
<feature type="compositionally biased region" description="Acidic residues" evidence="6">
    <location>
        <begin position="114"/>
        <end position="125"/>
    </location>
</feature>
<evidence type="ECO:0000256" key="3">
    <source>
        <dbReference type="ARBA" id="ARBA00022705"/>
    </source>
</evidence>
<evidence type="ECO:0000256" key="4">
    <source>
        <dbReference type="ARBA" id="ARBA00023242"/>
    </source>
</evidence>
<name>C5KAH9_PERM5</name>
<feature type="region of interest" description="Disordered" evidence="6">
    <location>
        <begin position="82"/>
        <end position="148"/>
    </location>
</feature>
<keyword evidence="4" id="KW-0539">Nucleus</keyword>
<feature type="compositionally biased region" description="Polar residues" evidence="6">
    <location>
        <begin position="244"/>
        <end position="253"/>
    </location>
</feature>
<dbReference type="AlphaFoldDB" id="C5KAH9"/>
<protein>
    <submittedName>
        <fullName evidence="7">Uncharacterized protein</fullName>
    </submittedName>
</protein>
<dbReference type="GO" id="GO:0003697">
    <property type="term" value="F:single-stranded DNA binding"/>
    <property type="evidence" value="ECO:0007669"/>
    <property type="project" value="TreeGrafter"/>
</dbReference>
<dbReference type="PANTHER" id="PTHR10507:SF0">
    <property type="entry name" value="CELL DIVISION CONTROL PROTEIN 45 HOMOLOG"/>
    <property type="match status" value="1"/>
</dbReference>
<accession>C5KAH9</accession>
<dbReference type="GO" id="GO:0031261">
    <property type="term" value="C:DNA replication preinitiation complex"/>
    <property type="evidence" value="ECO:0007669"/>
    <property type="project" value="TreeGrafter"/>
</dbReference>
<dbReference type="OrthoDB" id="10258882at2759"/>
<reference evidence="7 8" key="1">
    <citation type="submission" date="2008-07" db="EMBL/GenBank/DDBJ databases">
        <authorList>
            <person name="El-Sayed N."/>
            <person name="Caler E."/>
            <person name="Inman J."/>
            <person name="Amedeo P."/>
            <person name="Hass B."/>
            <person name="Wortman J."/>
        </authorList>
    </citation>
    <scope>NUCLEOTIDE SEQUENCE [LARGE SCALE GENOMIC DNA]</scope>
    <source>
        <strain evidence="8">ATCC 50983 / TXsc</strain>
    </source>
</reference>
<evidence type="ECO:0000256" key="5">
    <source>
        <dbReference type="ARBA" id="ARBA00023306"/>
    </source>
</evidence>
<dbReference type="GO" id="GO:0006270">
    <property type="term" value="P:DNA replication initiation"/>
    <property type="evidence" value="ECO:0007669"/>
    <property type="project" value="InterPro"/>
</dbReference>
<gene>
    <name evidence="7" type="ORF">Pmar_PMAR004380</name>
</gene>
<dbReference type="PANTHER" id="PTHR10507">
    <property type="entry name" value="CDC45-RELATED PROTEIN"/>
    <property type="match status" value="1"/>
</dbReference>
<keyword evidence="3" id="KW-0235">DNA replication</keyword>
<feature type="region of interest" description="Disordered" evidence="6">
    <location>
        <begin position="242"/>
        <end position="273"/>
    </location>
</feature>
<organism evidence="8">
    <name type="scientific">Perkinsus marinus (strain ATCC 50983 / TXsc)</name>
    <dbReference type="NCBI Taxonomy" id="423536"/>
    <lineage>
        <taxon>Eukaryota</taxon>
        <taxon>Sar</taxon>
        <taxon>Alveolata</taxon>
        <taxon>Perkinsozoa</taxon>
        <taxon>Perkinsea</taxon>
        <taxon>Perkinsida</taxon>
        <taxon>Perkinsidae</taxon>
        <taxon>Perkinsus</taxon>
    </lineage>
</organism>
<evidence type="ECO:0000256" key="1">
    <source>
        <dbReference type="ARBA" id="ARBA00004123"/>
    </source>
</evidence>
<dbReference type="Proteomes" id="UP000007800">
    <property type="component" value="Unassembled WGS sequence"/>
</dbReference>
<dbReference type="GO" id="GO:0003688">
    <property type="term" value="F:DNA replication origin binding"/>
    <property type="evidence" value="ECO:0007669"/>
    <property type="project" value="TreeGrafter"/>
</dbReference>
<dbReference type="GO" id="GO:1902977">
    <property type="term" value="P:mitotic DNA replication preinitiation complex assembly"/>
    <property type="evidence" value="ECO:0007669"/>
    <property type="project" value="TreeGrafter"/>
</dbReference>
<evidence type="ECO:0000256" key="6">
    <source>
        <dbReference type="SAM" id="MobiDB-lite"/>
    </source>
</evidence>
<keyword evidence="8" id="KW-1185">Reference proteome</keyword>
<dbReference type="GeneID" id="9049531"/>
<dbReference type="RefSeq" id="XP_002786719.1">
    <property type="nucleotide sequence ID" value="XM_002786673.1"/>
</dbReference>
<keyword evidence="5" id="KW-0131">Cell cycle</keyword>
<dbReference type="Pfam" id="PF02724">
    <property type="entry name" value="CDC45"/>
    <property type="match status" value="1"/>
</dbReference>
<dbReference type="EMBL" id="GG671784">
    <property type="protein sequence ID" value="EER18515.1"/>
    <property type="molecule type" value="Genomic_DNA"/>
</dbReference>
<comment type="similarity">
    <text evidence="2">Belongs to the CDC45 family.</text>
</comment>
<dbReference type="PROSITE" id="PS51257">
    <property type="entry name" value="PROKAR_LIPOPROTEIN"/>
    <property type="match status" value="1"/>
</dbReference>
<evidence type="ECO:0000313" key="7">
    <source>
        <dbReference type="EMBL" id="EER18515.1"/>
    </source>
</evidence>